<gene>
    <name evidence="1" type="ORF">A9K55_007123</name>
</gene>
<dbReference type="VEuPathDB" id="FungiDB:A9K55_007123"/>
<accession>A0A2H4SGC4</accession>
<organism evidence="1 2">
    <name type="scientific">Cordyceps militaris</name>
    <name type="common">Caterpillar fungus</name>
    <name type="synonym">Clavaria militaris</name>
    <dbReference type="NCBI Taxonomy" id="73501"/>
    <lineage>
        <taxon>Eukaryota</taxon>
        <taxon>Fungi</taxon>
        <taxon>Dikarya</taxon>
        <taxon>Ascomycota</taxon>
        <taxon>Pezizomycotina</taxon>
        <taxon>Sordariomycetes</taxon>
        <taxon>Hypocreomycetidae</taxon>
        <taxon>Hypocreales</taxon>
        <taxon>Cordycipitaceae</taxon>
        <taxon>Cordyceps</taxon>
    </lineage>
</organism>
<proteinExistence type="predicted"/>
<evidence type="ECO:0000313" key="2">
    <source>
        <dbReference type="Proteomes" id="UP000323067"/>
    </source>
</evidence>
<dbReference type="Proteomes" id="UP000323067">
    <property type="component" value="Chromosome vii"/>
</dbReference>
<dbReference type="VEuPathDB" id="FungiDB:CCM_07898"/>
<evidence type="ECO:0000313" key="1">
    <source>
        <dbReference type="EMBL" id="ATY62158.1"/>
    </source>
</evidence>
<sequence>MPRMRITAKTVVSRRPPAALPWHTPFDEPSGMVHRLDARSQCFDNYLDIGIALSFVSFDAFQL</sequence>
<reference evidence="1 2" key="1">
    <citation type="journal article" date="2017" name="BMC Genomics">
        <title>Chromosome level assembly and secondary metabolite potential of the parasitic fungus Cordyceps militaris.</title>
        <authorList>
            <person name="Kramer G.J."/>
            <person name="Nodwell J.R."/>
        </authorList>
    </citation>
    <scope>NUCLEOTIDE SEQUENCE [LARGE SCALE GENOMIC DNA]</scope>
    <source>
        <strain evidence="1 2">ATCC 34164</strain>
    </source>
</reference>
<name>A0A2H4SGC4_CORMI</name>
<dbReference type="EMBL" id="CP023324">
    <property type="protein sequence ID" value="ATY62158.1"/>
    <property type="molecule type" value="Genomic_DNA"/>
</dbReference>
<dbReference type="AlphaFoldDB" id="A0A2H4SGC4"/>
<protein>
    <submittedName>
        <fullName evidence="1">Uncharacterized protein</fullName>
    </submittedName>
</protein>